<evidence type="ECO:0000313" key="3">
    <source>
        <dbReference type="Proteomes" id="UP000299102"/>
    </source>
</evidence>
<evidence type="ECO:0000256" key="1">
    <source>
        <dbReference type="SAM" id="MobiDB-lite"/>
    </source>
</evidence>
<proteinExistence type="predicted"/>
<dbReference type="Proteomes" id="UP000299102">
    <property type="component" value="Unassembled WGS sequence"/>
</dbReference>
<protein>
    <submittedName>
        <fullName evidence="2">Uncharacterized protein</fullName>
    </submittedName>
</protein>
<dbReference type="EMBL" id="BGZK01000062">
    <property type="protein sequence ID" value="GBP14229.1"/>
    <property type="molecule type" value="Genomic_DNA"/>
</dbReference>
<feature type="compositionally biased region" description="Polar residues" evidence="1">
    <location>
        <begin position="19"/>
        <end position="33"/>
    </location>
</feature>
<gene>
    <name evidence="2" type="ORF">EVAR_7654_1</name>
</gene>
<keyword evidence="3" id="KW-1185">Reference proteome</keyword>
<organism evidence="2 3">
    <name type="scientific">Eumeta variegata</name>
    <name type="common">Bagworm moth</name>
    <name type="synonym">Eumeta japonica</name>
    <dbReference type="NCBI Taxonomy" id="151549"/>
    <lineage>
        <taxon>Eukaryota</taxon>
        <taxon>Metazoa</taxon>
        <taxon>Ecdysozoa</taxon>
        <taxon>Arthropoda</taxon>
        <taxon>Hexapoda</taxon>
        <taxon>Insecta</taxon>
        <taxon>Pterygota</taxon>
        <taxon>Neoptera</taxon>
        <taxon>Endopterygota</taxon>
        <taxon>Lepidoptera</taxon>
        <taxon>Glossata</taxon>
        <taxon>Ditrysia</taxon>
        <taxon>Tineoidea</taxon>
        <taxon>Psychidae</taxon>
        <taxon>Oiketicinae</taxon>
        <taxon>Eumeta</taxon>
    </lineage>
</organism>
<comment type="caution">
    <text evidence="2">The sequence shown here is derived from an EMBL/GenBank/DDBJ whole genome shotgun (WGS) entry which is preliminary data.</text>
</comment>
<reference evidence="2 3" key="1">
    <citation type="journal article" date="2019" name="Commun. Biol.">
        <title>The bagworm genome reveals a unique fibroin gene that provides high tensile strength.</title>
        <authorList>
            <person name="Kono N."/>
            <person name="Nakamura H."/>
            <person name="Ohtoshi R."/>
            <person name="Tomita M."/>
            <person name="Numata K."/>
            <person name="Arakawa K."/>
        </authorList>
    </citation>
    <scope>NUCLEOTIDE SEQUENCE [LARGE SCALE GENOMIC DNA]</scope>
</reference>
<sequence>MSRLPPRSALSWDKEPANDSYTSRNQSNASRTCAWSSADGRLARVTLVAPDDEAAIRPTLSERGACARTDRLRYISHYDARSGQRKIRPHPPTPPFLSCCTSYQHQKFGASSRRVATRERTHPTDKQRPLPLLQLTYSTIAIHKQTSKRLKAS</sequence>
<feature type="region of interest" description="Disordered" evidence="1">
    <location>
        <begin position="1"/>
        <end position="33"/>
    </location>
</feature>
<accession>A0A4C1TI54</accession>
<evidence type="ECO:0000313" key="2">
    <source>
        <dbReference type="EMBL" id="GBP14229.1"/>
    </source>
</evidence>
<dbReference type="AlphaFoldDB" id="A0A4C1TI54"/>
<name>A0A4C1TI54_EUMVA</name>